<name>L9L8B6_TUPCH</name>
<reference evidence="4" key="2">
    <citation type="journal article" date="2013" name="Nat. Commun.">
        <title>Genome of the Chinese tree shrew.</title>
        <authorList>
            <person name="Fan Y."/>
            <person name="Huang Z.Y."/>
            <person name="Cao C.C."/>
            <person name="Chen C.S."/>
            <person name="Chen Y.X."/>
            <person name="Fan D.D."/>
            <person name="He J."/>
            <person name="Hou H.L."/>
            <person name="Hu L."/>
            <person name="Hu X.T."/>
            <person name="Jiang X.T."/>
            <person name="Lai R."/>
            <person name="Lang Y.S."/>
            <person name="Liang B."/>
            <person name="Liao S.G."/>
            <person name="Mu D."/>
            <person name="Ma Y.Y."/>
            <person name="Niu Y.Y."/>
            <person name="Sun X.Q."/>
            <person name="Xia J.Q."/>
            <person name="Xiao J."/>
            <person name="Xiong Z.Q."/>
            <person name="Xu L."/>
            <person name="Yang L."/>
            <person name="Zhang Y."/>
            <person name="Zhao W."/>
            <person name="Zhao X.D."/>
            <person name="Zheng Y.T."/>
            <person name="Zhou J.M."/>
            <person name="Zhu Y.B."/>
            <person name="Zhang G.J."/>
            <person name="Wang J."/>
            <person name="Yao Y.G."/>
        </authorList>
    </citation>
    <scope>NUCLEOTIDE SEQUENCE [LARGE SCALE GENOMIC DNA]</scope>
</reference>
<organism evidence="3 4">
    <name type="scientific">Tupaia chinensis</name>
    <name type="common">Chinese tree shrew</name>
    <name type="synonym">Tupaia belangeri chinensis</name>
    <dbReference type="NCBI Taxonomy" id="246437"/>
    <lineage>
        <taxon>Eukaryota</taxon>
        <taxon>Metazoa</taxon>
        <taxon>Chordata</taxon>
        <taxon>Craniata</taxon>
        <taxon>Vertebrata</taxon>
        <taxon>Euteleostomi</taxon>
        <taxon>Mammalia</taxon>
        <taxon>Eutheria</taxon>
        <taxon>Euarchontoglires</taxon>
        <taxon>Scandentia</taxon>
        <taxon>Tupaiidae</taxon>
        <taxon>Tupaia</taxon>
    </lineage>
</organism>
<dbReference type="GO" id="GO:0003735">
    <property type="term" value="F:structural constituent of ribosome"/>
    <property type="evidence" value="ECO:0007669"/>
    <property type="project" value="InterPro"/>
</dbReference>
<feature type="compositionally biased region" description="Basic and acidic residues" evidence="1">
    <location>
        <begin position="1"/>
        <end position="34"/>
    </location>
</feature>
<dbReference type="AlphaFoldDB" id="L9L8B6"/>
<dbReference type="EMBL" id="KB320481">
    <property type="protein sequence ID" value="ELW70894.1"/>
    <property type="molecule type" value="Genomic_DNA"/>
</dbReference>
<evidence type="ECO:0000259" key="2">
    <source>
        <dbReference type="Pfam" id="PF03868"/>
    </source>
</evidence>
<dbReference type="Proteomes" id="UP000011518">
    <property type="component" value="Unassembled WGS sequence"/>
</dbReference>
<evidence type="ECO:0000313" key="4">
    <source>
        <dbReference type="Proteomes" id="UP000011518"/>
    </source>
</evidence>
<keyword evidence="4" id="KW-1185">Reference proteome</keyword>
<reference evidence="4" key="1">
    <citation type="submission" date="2012-07" db="EMBL/GenBank/DDBJ databases">
        <title>Genome of the Chinese tree shrew, a rising model animal genetically related to primates.</title>
        <authorList>
            <person name="Zhang G."/>
            <person name="Fan Y."/>
            <person name="Yao Y."/>
            <person name="Huang Z."/>
        </authorList>
    </citation>
    <scope>NUCLEOTIDE SEQUENCE [LARGE SCALE GENOMIC DNA]</scope>
</reference>
<sequence>MAGEKPAKQDAKEKKPEAKRADASGKVKKVDPKAKKSKKRKAHCSRNPVLVQGIGRYSRSAMYSRKTMYKRKYSATKSRIEKKKKVLVTVRKPVGADKNGGTWVIKLHKMPRHGMGLGDLCHQGATTALTAMKANCVSCWQQSEPLPPSPLVGSCATGKALTSGQSLVFSEGSTPPEYCLGTCVATANSLAMEICLGLFVLQKETEDCSVLESCPSSCTAASLTT</sequence>
<proteinExistence type="predicted"/>
<dbReference type="GO" id="GO:0006412">
    <property type="term" value="P:translation"/>
    <property type="evidence" value="ECO:0007669"/>
    <property type="project" value="InterPro"/>
</dbReference>
<evidence type="ECO:0000313" key="3">
    <source>
        <dbReference type="EMBL" id="ELW70894.1"/>
    </source>
</evidence>
<accession>L9L8B6</accession>
<keyword evidence="3" id="KW-0687">Ribonucleoprotein</keyword>
<feature type="region of interest" description="Disordered" evidence="1">
    <location>
        <begin position="1"/>
        <end position="44"/>
    </location>
</feature>
<dbReference type="Pfam" id="PF03868">
    <property type="entry name" value="Ribosomal_L6e_N"/>
    <property type="match status" value="1"/>
</dbReference>
<feature type="compositionally biased region" description="Basic residues" evidence="1">
    <location>
        <begin position="35"/>
        <end position="44"/>
    </location>
</feature>
<dbReference type="STRING" id="246437.L9L8B6"/>
<dbReference type="GO" id="GO:0005840">
    <property type="term" value="C:ribosome"/>
    <property type="evidence" value="ECO:0007669"/>
    <property type="project" value="UniProtKB-KW"/>
</dbReference>
<keyword evidence="3" id="KW-0689">Ribosomal protein</keyword>
<protein>
    <submittedName>
        <fullName evidence="3">60S ribosomal protein L6</fullName>
    </submittedName>
</protein>
<dbReference type="InParanoid" id="L9L8B6"/>
<feature type="domain" description="Large ribosomal subunit protein uL6 N-terminal" evidence="2">
    <location>
        <begin position="36"/>
        <end position="93"/>
    </location>
</feature>
<dbReference type="InterPro" id="IPR005568">
    <property type="entry name" value="Ribosomal_uL6_N"/>
</dbReference>
<gene>
    <name evidence="3" type="ORF">TREES_T100015765</name>
</gene>
<evidence type="ECO:0000256" key="1">
    <source>
        <dbReference type="SAM" id="MobiDB-lite"/>
    </source>
</evidence>